<dbReference type="InterPro" id="IPR016181">
    <property type="entry name" value="Acyl_CoA_acyltransferase"/>
</dbReference>
<dbReference type="Proteomes" id="UP001500755">
    <property type="component" value="Unassembled WGS sequence"/>
</dbReference>
<accession>A0ABP5EXQ5</accession>
<proteinExistence type="predicted"/>
<dbReference type="RefSeq" id="WP_344308902.1">
    <property type="nucleotide sequence ID" value="NZ_BAAANO010000015.1"/>
</dbReference>
<evidence type="ECO:0000313" key="3">
    <source>
        <dbReference type="Proteomes" id="UP001500755"/>
    </source>
</evidence>
<dbReference type="InterPro" id="IPR000182">
    <property type="entry name" value="GNAT_dom"/>
</dbReference>
<comment type="caution">
    <text evidence="2">The sequence shown here is derived from an EMBL/GenBank/DDBJ whole genome shotgun (WGS) entry which is preliminary data.</text>
</comment>
<reference evidence="3" key="1">
    <citation type="journal article" date="2019" name="Int. J. Syst. Evol. Microbiol.">
        <title>The Global Catalogue of Microorganisms (GCM) 10K type strain sequencing project: providing services to taxonomists for standard genome sequencing and annotation.</title>
        <authorList>
            <consortium name="The Broad Institute Genomics Platform"/>
            <consortium name="The Broad Institute Genome Sequencing Center for Infectious Disease"/>
            <person name="Wu L."/>
            <person name="Ma J."/>
        </authorList>
    </citation>
    <scope>NUCLEOTIDE SEQUENCE [LARGE SCALE GENOMIC DNA]</scope>
    <source>
        <strain evidence="3">JCM 14546</strain>
    </source>
</reference>
<dbReference type="PROSITE" id="PS51186">
    <property type="entry name" value="GNAT"/>
    <property type="match status" value="1"/>
</dbReference>
<sequence length="183" mass="19648">MAELYPGLHNDAVKKRHMRYARALVDEGFGFDMLVDEGRAGVEALVRNALDLPEFRLAAQASGLVARTADGTLAAVAIVSAVSYDNGTALFVRALATAEDFRSKGLATVLLGLLPQILPQAGLPTRALLTGACPETRASFLHRAGFVVLEPGDPSPYSFGGIEEDLLDTTDPADRCWFFRDVQ</sequence>
<evidence type="ECO:0000313" key="2">
    <source>
        <dbReference type="EMBL" id="GAA2007812.1"/>
    </source>
</evidence>
<feature type="domain" description="N-acetyltransferase" evidence="1">
    <location>
        <begin position="16"/>
        <end position="169"/>
    </location>
</feature>
<protein>
    <recommendedName>
        <fullName evidence="1">N-acetyltransferase domain-containing protein</fullName>
    </recommendedName>
</protein>
<dbReference type="EMBL" id="BAAANO010000015">
    <property type="protein sequence ID" value="GAA2007812.1"/>
    <property type="molecule type" value="Genomic_DNA"/>
</dbReference>
<dbReference type="SUPFAM" id="SSF55729">
    <property type="entry name" value="Acyl-CoA N-acyltransferases (Nat)"/>
    <property type="match status" value="1"/>
</dbReference>
<name>A0ABP5EXQ5_9MICO</name>
<organism evidence="2 3">
    <name type="scientific">Brevibacterium samyangense</name>
    <dbReference type="NCBI Taxonomy" id="366888"/>
    <lineage>
        <taxon>Bacteria</taxon>
        <taxon>Bacillati</taxon>
        <taxon>Actinomycetota</taxon>
        <taxon>Actinomycetes</taxon>
        <taxon>Micrococcales</taxon>
        <taxon>Brevibacteriaceae</taxon>
        <taxon>Brevibacterium</taxon>
    </lineage>
</organism>
<dbReference type="Pfam" id="PF00583">
    <property type="entry name" value="Acetyltransf_1"/>
    <property type="match status" value="1"/>
</dbReference>
<gene>
    <name evidence="2" type="ORF">GCM10009755_17780</name>
</gene>
<dbReference type="Gene3D" id="3.40.630.30">
    <property type="match status" value="1"/>
</dbReference>
<evidence type="ECO:0000259" key="1">
    <source>
        <dbReference type="PROSITE" id="PS51186"/>
    </source>
</evidence>
<keyword evidence="3" id="KW-1185">Reference proteome</keyword>